<accession>A0A1S1QAQ2</accession>
<reference evidence="3" key="1">
    <citation type="submission" date="2016-07" db="EMBL/GenBank/DDBJ databases">
        <title>Sequence Frankia sp. strain CcI1.17.</title>
        <authorList>
            <person name="Ghodhbane-Gtari F."/>
            <person name="Swanson E."/>
            <person name="Gueddou A."/>
            <person name="Morris K."/>
            <person name="Hezbri K."/>
            <person name="Ktari A."/>
            <person name="Nouioui I."/>
            <person name="Abebe-Akele F."/>
            <person name="Simpson S."/>
            <person name="Thomas K."/>
            <person name="Gtari M."/>
            <person name="Tisa L.S."/>
            <person name="Hurst S."/>
        </authorList>
    </citation>
    <scope>NUCLEOTIDE SEQUENCE [LARGE SCALE GENOMIC DNA]</scope>
    <source>
        <strain evidence="3">Cc1.17</strain>
    </source>
</reference>
<dbReference type="OrthoDB" id="3213582at2"/>
<dbReference type="AlphaFoldDB" id="A0A1S1QAQ2"/>
<keyword evidence="3" id="KW-1185">Reference proteome</keyword>
<evidence type="ECO:0000313" key="2">
    <source>
        <dbReference type="EMBL" id="OHV30666.1"/>
    </source>
</evidence>
<evidence type="ECO:0000313" key="3">
    <source>
        <dbReference type="Proteomes" id="UP000179627"/>
    </source>
</evidence>
<gene>
    <name evidence="2" type="ORF">CC117_07055</name>
</gene>
<protein>
    <submittedName>
        <fullName evidence="2">Uncharacterized protein</fullName>
    </submittedName>
</protein>
<feature type="transmembrane region" description="Helical" evidence="1">
    <location>
        <begin position="43"/>
        <end position="63"/>
    </location>
</feature>
<dbReference type="EMBL" id="MBLM01000152">
    <property type="protein sequence ID" value="OHV30666.1"/>
    <property type="molecule type" value="Genomic_DNA"/>
</dbReference>
<dbReference type="Proteomes" id="UP000179627">
    <property type="component" value="Unassembled WGS sequence"/>
</dbReference>
<keyword evidence="1" id="KW-0472">Membrane</keyword>
<keyword evidence="1" id="KW-0812">Transmembrane</keyword>
<dbReference type="RefSeq" id="WP_071089426.1">
    <property type="nucleotide sequence ID" value="NZ_MBLM01000152.1"/>
</dbReference>
<organism evidence="2 3">
    <name type="scientific">Parafrankia colletiae</name>
    <dbReference type="NCBI Taxonomy" id="573497"/>
    <lineage>
        <taxon>Bacteria</taxon>
        <taxon>Bacillati</taxon>
        <taxon>Actinomycetota</taxon>
        <taxon>Actinomycetes</taxon>
        <taxon>Frankiales</taxon>
        <taxon>Frankiaceae</taxon>
        <taxon>Parafrankia</taxon>
    </lineage>
</organism>
<name>A0A1S1QAQ2_9ACTN</name>
<evidence type="ECO:0000256" key="1">
    <source>
        <dbReference type="SAM" id="Phobius"/>
    </source>
</evidence>
<sequence>MSADLEGHLRAAMRDETVQVAAGPNLAGAVRERFRRHRRRRRAAAGAAVAVLVVASSTGLTLARSGADTAEIRPARPSPATAPVAVTTPVGAATPVTVTTGAAGTVFPPASGRDVGGVGVTWLPAGMSSAGPSAAALSPFTPGALAYRSDFQTMAGGRVGFVAVTAQWGNVPTLAAVEDDMRAAQPQRTFARTTVRGRSALLTRMDAKEEFSLVWIERDGLVLDVAAGTPVSEDDMRRVAEELTVGSRPRVDPSLDRAVRAAVAQVFTGGTSTGRTLAAVENGEELAPGLERHRAQHPGLARTLRVTVHEVAPRDATHAAASISLTYTDPTMPLFEVRGDSITDRGRPATYDALAVLVRTGKGWQVSRDTFCQLALGVCPLATNRPSPAAAPSTSHPS</sequence>
<proteinExistence type="predicted"/>
<comment type="caution">
    <text evidence="2">The sequence shown here is derived from an EMBL/GenBank/DDBJ whole genome shotgun (WGS) entry which is preliminary data.</text>
</comment>
<keyword evidence="1" id="KW-1133">Transmembrane helix</keyword>